<comment type="caution">
    <text evidence="2">The sequence shown here is derived from an EMBL/GenBank/DDBJ whole genome shotgun (WGS) entry which is preliminary data.</text>
</comment>
<name>K0TN89_THAOC</name>
<proteinExistence type="predicted"/>
<feature type="region of interest" description="Disordered" evidence="1">
    <location>
        <begin position="47"/>
        <end position="67"/>
    </location>
</feature>
<dbReference type="AlphaFoldDB" id="K0TN89"/>
<keyword evidence="3" id="KW-1185">Reference proteome</keyword>
<evidence type="ECO:0000256" key="1">
    <source>
        <dbReference type="SAM" id="MobiDB-lite"/>
    </source>
</evidence>
<evidence type="ECO:0000313" key="2">
    <source>
        <dbReference type="EMBL" id="EJK73292.1"/>
    </source>
</evidence>
<reference evidence="2 3" key="1">
    <citation type="journal article" date="2012" name="Genome Biol.">
        <title>Genome and low-iron response of an oceanic diatom adapted to chronic iron limitation.</title>
        <authorList>
            <person name="Lommer M."/>
            <person name="Specht M."/>
            <person name="Roy A.S."/>
            <person name="Kraemer L."/>
            <person name="Andreson R."/>
            <person name="Gutowska M.A."/>
            <person name="Wolf J."/>
            <person name="Bergner S.V."/>
            <person name="Schilhabel M.B."/>
            <person name="Klostermeier U.C."/>
            <person name="Beiko R.G."/>
            <person name="Rosenstiel P."/>
            <person name="Hippler M."/>
            <person name="Laroche J."/>
        </authorList>
    </citation>
    <scope>NUCLEOTIDE SEQUENCE [LARGE SCALE GENOMIC DNA]</scope>
    <source>
        <strain evidence="2 3">CCMP1005</strain>
    </source>
</reference>
<dbReference type="EMBL" id="AGNL01004615">
    <property type="protein sequence ID" value="EJK73292.1"/>
    <property type="molecule type" value="Genomic_DNA"/>
</dbReference>
<sequence length="105" mass="11241">MSLIANNIAASLQPQILQYISTKIPPPPVSTVRGTVVRHPLFLMRGFSRPAGGRGGSSLHKGSTTPPGLEISKTYALSISKPAKPVLHLSKSNISKSKLKWARSK</sequence>
<evidence type="ECO:0000313" key="3">
    <source>
        <dbReference type="Proteomes" id="UP000266841"/>
    </source>
</evidence>
<dbReference type="Proteomes" id="UP000266841">
    <property type="component" value="Unassembled WGS sequence"/>
</dbReference>
<protein>
    <submittedName>
        <fullName evidence="2">Uncharacterized protein</fullName>
    </submittedName>
</protein>
<accession>K0TN89</accession>
<organism evidence="2 3">
    <name type="scientific">Thalassiosira oceanica</name>
    <name type="common">Marine diatom</name>
    <dbReference type="NCBI Taxonomy" id="159749"/>
    <lineage>
        <taxon>Eukaryota</taxon>
        <taxon>Sar</taxon>
        <taxon>Stramenopiles</taxon>
        <taxon>Ochrophyta</taxon>
        <taxon>Bacillariophyta</taxon>
        <taxon>Coscinodiscophyceae</taxon>
        <taxon>Thalassiosirophycidae</taxon>
        <taxon>Thalassiosirales</taxon>
        <taxon>Thalassiosiraceae</taxon>
        <taxon>Thalassiosira</taxon>
    </lineage>
</organism>
<gene>
    <name evidence="2" type="ORF">THAOC_05088</name>
</gene>